<proteinExistence type="predicted"/>
<feature type="domain" description="Death" evidence="1">
    <location>
        <begin position="1"/>
        <end position="43"/>
    </location>
</feature>
<evidence type="ECO:0000313" key="2">
    <source>
        <dbReference type="EMBL" id="KAE9001774.1"/>
    </source>
</evidence>
<reference evidence="2 3" key="1">
    <citation type="submission" date="2018-09" db="EMBL/GenBank/DDBJ databases">
        <title>Genomic investigation of the strawberry pathogen Phytophthora fragariae indicates pathogenicity is determined by transcriptional variation in three key races.</title>
        <authorList>
            <person name="Adams T.M."/>
            <person name="Armitage A.D."/>
            <person name="Sobczyk M.K."/>
            <person name="Bates H.J."/>
            <person name="Dunwell J.M."/>
            <person name="Nellist C.F."/>
            <person name="Harrison R.J."/>
        </authorList>
    </citation>
    <scope>NUCLEOTIDE SEQUENCE [LARGE SCALE GENOMIC DNA]</scope>
    <source>
        <strain evidence="2 3">SCRP245</strain>
    </source>
</reference>
<evidence type="ECO:0000259" key="1">
    <source>
        <dbReference type="PROSITE" id="PS50017"/>
    </source>
</evidence>
<gene>
    <name evidence="2" type="ORF">PF011_g13608</name>
</gene>
<sequence>MQLDFWLSTQNQKSRPRAAMNKLLDLLARLTRSDGVRRLQDNQVNCHAILVVNRGRGRITRDSAGSKNTKANTELPLELAAMKAIAEDSA</sequence>
<dbReference type="PROSITE" id="PS50017">
    <property type="entry name" value="DEATH_DOMAIN"/>
    <property type="match status" value="1"/>
</dbReference>
<dbReference type="Proteomes" id="UP000460718">
    <property type="component" value="Unassembled WGS sequence"/>
</dbReference>
<dbReference type="GO" id="GO:0007165">
    <property type="term" value="P:signal transduction"/>
    <property type="evidence" value="ECO:0007669"/>
    <property type="project" value="InterPro"/>
</dbReference>
<organism evidence="2 3">
    <name type="scientific">Phytophthora fragariae</name>
    <dbReference type="NCBI Taxonomy" id="53985"/>
    <lineage>
        <taxon>Eukaryota</taxon>
        <taxon>Sar</taxon>
        <taxon>Stramenopiles</taxon>
        <taxon>Oomycota</taxon>
        <taxon>Peronosporomycetes</taxon>
        <taxon>Peronosporales</taxon>
        <taxon>Peronosporaceae</taxon>
        <taxon>Phytophthora</taxon>
    </lineage>
</organism>
<dbReference type="InterPro" id="IPR000488">
    <property type="entry name" value="Death_dom"/>
</dbReference>
<comment type="caution">
    <text evidence="2">The sequence shown here is derived from an EMBL/GenBank/DDBJ whole genome shotgun (WGS) entry which is preliminary data.</text>
</comment>
<name>A0A6A3KCK0_9STRA</name>
<protein>
    <recommendedName>
        <fullName evidence="1">Death domain-containing protein</fullName>
    </recommendedName>
</protein>
<dbReference type="EMBL" id="QXFW01000846">
    <property type="protein sequence ID" value="KAE9001774.1"/>
    <property type="molecule type" value="Genomic_DNA"/>
</dbReference>
<evidence type="ECO:0000313" key="3">
    <source>
        <dbReference type="Proteomes" id="UP000460718"/>
    </source>
</evidence>
<dbReference type="AlphaFoldDB" id="A0A6A3KCK0"/>
<accession>A0A6A3KCK0</accession>